<organism evidence="1 2">
    <name type="scientific">Buteo japonicus</name>
    <dbReference type="NCBI Taxonomy" id="224669"/>
    <lineage>
        <taxon>Eukaryota</taxon>
        <taxon>Metazoa</taxon>
        <taxon>Chordata</taxon>
        <taxon>Craniata</taxon>
        <taxon>Vertebrata</taxon>
        <taxon>Euteleostomi</taxon>
        <taxon>Archelosauria</taxon>
        <taxon>Archosauria</taxon>
        <taxon>Dinosauria</taxon>
        <taxon>Saurischia</taxon>
        <taxon>Theropoda</taxon>
        <taxon>Coelurosauria</taxon>
        <taxon>Aves</taxon>
        <taxon>Neognathae</taxon>
        <taxon>Neoaves</taxon>
        <taxon>Telluraves</taxon>
        <taxon>Accipitrimorphae</taxon>
        <taxon>Accipitriformes</taxon>
        <taxon>Accipitridae</taxon>
        <taxon>Accipitrinae</taxon>
        <taxon>Buteo</taxon>
    </lineage>
</organism>
<proteinExistence type="predicted"/>
<accession>A0A8C0BEP3</accession>
<keyword evidence="2" id="KW-1185">Reference proteome</keyword>
<dbReference type="Proteomes" id="UP000694555">
    <property type="component" value="Unplaced"/>
</dbReference>
<reference evidence="1" key="2">
    <citation type="submission" date="2025-09" db="UniProtKB">
        <authorList>
            <consortium name="Ensembl"/>
        </authorList>
    </citation>
    <scope>IDENTIFICATION</scope>
</reference>
<evidence type="ECO:0000313" key="2">
    <source>
        <dbReference type="Proteomes" id="UP000694555"/>
    </source>
</evidence>
<evidence type="ECO:0000313" key="1">
    <source>
        <dbReference type="Ensembl" id="ENSBJAP00000015454.1"/>
    </source>
</evidence>
<dbReference type="AlphaFoldDB" id="A0A8C0BEP3"/>
<sequence length="86" mass="9553">KILSNKCFSSIRVYLANLSFIYLLILGHDIHFHDKKIALLEAGPRKEYDRMPDSYSNRVSSVSPGSATLLSSALLRAANILCVCLL</sequence>
<protein>
    <submittedName>
        <fullName evidence="1">Uncharacterized protein</fullName>
    </submittedName>
</protein>
<name>A0A8C0BEP3_9AVES</name>
<dbReference type="Ensembl" id="ENSBJAT00000015875.1">
    <property type="protein sequence ID" value="ENSBJAP00000015454.1"/>
    <property type="gene ID" value="ENSBJAG00000010231.1"/>
</dbReference>
<reference evidence="1" key="1">
    <citation type="submission" date="2025-08" db="UniProtKB">
        <authorList>
            <consortium name="Ensembl"/>
        </authorList>
    </citation>
    <scope>IDENTIFICATION</scope>
</reference>